<dbReference type="EMBL" id="BORQ01000005">
    <property type="protein sequence ID" value="GIO33229.1"/>
    <property type="molecule type" value="Genomic_DNA"/>
</dbReference>
<proteinExistence type="predicted"/>
<gene>
    <name evidence="1" type="ORF">J2TS6_43700</name>
</gene>
<dbReference type="AlphaFoldDB" id="A0A919XID2"/>
<comment type="caution">
    <text evidence="1">The sequence shown here is derived from an EMBL/GenBank/DDBJ whole genome shotgun (WGS) entry which is preliminary data.</text>
</comment>
<keyword evidence="2" id="KW-1185">Reference proteome</keyword>
<organism evidence="1 2">
    <name type="scientific">Paenibacillus albilobatus</name>
    <dbReference type="NCBI Taxonomy" id="2716884"/>
    <lineage>
        <taxon>Bacteria</taxon>
        <taxon>Bacillati</taxon>
        <taxon>Bacillota</taxon>
        <taxon>Bacilli</taxon>
        <taxon>Bacillales</taxon>
        <taxon>Paenibacillaceae</taxon>
        <taxon>Paenibacillus</taxon>
    </lineage>
</organism>
<reference evidence="1" key="1">
    <citation type="submission" date="2021-03" db="EMBL/GenBank/DDBJ databases">
        <title>Antimicrobial resistance genes in bacteria isolated from Japanese honey, and their potential for conferring macrolide and lincosamide resistance in the American foulbrood pathogen Paenibacillus larvae.</title>
        <authorList>
            <person name="Okamoto M."/>
            <person name="Kumagai M."/>
            <person name="Kanamori H."/>
            <person name="Takamatsu D."/>
        </authorList>
    </citation>
    <scope>NUCLEOTIDE SEQUENCE</scope>
    <source>
        <strain evidence="1">J2TS6</strain>
    </source>
</reference>
<evidence type="ECO:0000313" key="2">
    <source>
        <dbReference type="Proteomes" id="UP000679779"/>
    </source>
</evidence>
<dbReference type="Proteomes" id="UP000679779">
    <property type="component" value="Unassembled WGS sequence"/>
</dbReference>
<accession>A0A919XID2</accession>
<sequence>MYQITVYGKRVGGPLTWDEARGTVERLKWSCNGLEIKPYRAGK</sequence>
<name>A0A919XID2_9BACL</name>
<protein>
    <submittedName>
        <fullName evidence="1">Uncharacterized protein</fullName>
    </submittedName>
</protein>
<dbReference type="RefSeq" id="WP_280517172.1">
    <property type="nucleotide sequence ID" value="NZ_BORQ01000005.1"/>
</dbReference>
<evidence type="ECO:0000313" key="1">
    <source>
        <dbReference type="EMBL" id="GIO33229.1"/>
    </source>
</evidence>